<feature type="compositionally biased region" description="Acidic residues" evidence="1">
    <location>
        <begin position="785"/>
        <end position="796"/>
    </location>
</feature>
<evidence type="ECO:0000256" key="1">
    <source>
        <dbReference type="SAM" id="MobiDB-lite"/>
    </source>
</evidence>
<keyword evidence="2" id="KW-0472">Membrane</keyword>
<dbReference type="AlphaFoldDB" id="A0A8H4RAC7"/>
<sequence length="816" mass="88259">MVQITVGQVAGIIAAVIFIARLWAPSGLTLILSGLLDDKNSATTWTGILLVTRLVTWISILITLAGIITPLGLYDALVSTDSVQVTFQYIQDKTPFGLGTPLRSTLPFSRDCLNGPCPFSDTVEVIVKDSNNSENITYPYGYDTKIPQIIMDIYSSGTDQNTTVSNFFDIQWRRYYTSSAPMYDNGSAYLISEFRNMQSLVMNDEVQLVEGLVVDMVNGGVGFRNHTFPPGFQNAVTWTEDLLFVEPETVCVNTNLTVDYTIVKSANASFSAVGNLVLTDRGGFADLQHTYPAPNMTDPQSNLDLWTRAYAAAWWNNYYSALYYDITDDSNGTAGSTAFSHMNSVLNKTFQLPELSVDSGAGASFLSLKITQYFGDFTGVWSGSTEVLNSSNPAGSGTPSNQFYISPANFSLISEFYCGGGGTALRNPALANITNAFVICGLIYGAPQRQNPGNSLIFESGSQWSQPLYTCASALKATIKTVSLSYNGTDALLENLAIANIQDKVYPEGQELPLWGVENTEFLTTDLNAIWGLVSDEYANHPNVSTLRRNSLYLPGSYDDAVLNTIGFEFLAGTDAFMGAMDPVYDQDANQPASTTNPVDYTGTTDIGMLVRWQNLSRSVEQVSQIPNLIWTDVTAQAVVGTKGVLGPGNAATKNIIPISVTPTVSRVKYHWPYAVPALLVALVLLLITIAAIITVLFGSNSIARLRLHLQRLAPGRIFTTFLYPEEHNGMTMTSKQWAETAGKTMIDLSGECPTFTGAGMVGGPGKPPVVSENKPSGPAHGLEEVEEHGSEEEDGQGNGQADGLGVRQGFLGDRN</sequence>
<gene>
    <name evidence="3" type="ORF">G7Y89_g12295</name>
</gene>
<dbReference type="Proteomes" id="UP000566819">
    <property type="component" value="Unassembled WGS sequence"/>
</dbReference>
<name>A0A8H4RAC7_9HELO</name>
<dbReference type="EMBL" id="JAAMPI010001276">
    <property type="protein sequence ID" value="KAF4625868.1"/>
    <property type="molecule type" value="Genomic_DNA"/>
</dbReference>
<keyword evidence="2" id="KW-1133">Transmembrane helix</keyword>
<keyword evidence="2" id="KW-0812">Transmembrane</keyword>
<keyword evidence="4" id="KW-1185">Reference proteome</keyword>
<evidence type="ECO:0000313" key="3">
    <source>
        <dbReference type="EMBL" id="KAF4625868.1"/>
    </source>
</evidence>
<feature type="transmembrane region" description="Helical" evidence="2">
    <location>
        <begin position="674"/>
        <end position="698"/>
    </location>
</feature>
<proteinExistence type="predicted"/>
<feature type="region of interest" description="Disordered" evidence="1">
    <location>
        <begin position="763"/>
        <end position="816"/>
    </location>
</feature>
<accession>A0A8H4RAC7</accession>
<evidence type="ECO:0000313" key="4">
    <source>
        <dbReference type="Proteomes" id="UP000566819"/>
    </source>
</evidence>
<dbReference type="OrthoDB" id="3034003at2759"/>
<feature type="transmembrane region" description="Helical" evidence="2">
    <location>
        <begin position="48"/>
        <end position="74"/>
    </location>
</feature>
<comment type="caution">
    <text evidence="3">The sequence shown here is derived from an EMBL/GenBank/DDBJ whole genome shotgun (WGS) entry which is preliminary data.</text>
</comment>
<evidence type="ECO:0000256" key="2">
    <source>
        <dbReference type="SAM" id="Phobius"/>
    </source>
</evidence>
<organism evidence="3 4">
    <name type="scientific">Cudoniella acicularis</name>
    <dbReference type="NCBI Taxonomy" id="354080"/>
    <lineage>
        <taxon>Eukaryota</taxon>
        <taxon>Fungi</taxon>
        <taxon>Dikarya</taxon>
        <taxon>Ascomycota</taxon>
        <taxon>Pezizomycotina</taxon>
        <taxon>Leotiomycetes</taxon>
        <taxon>Helotiales</taxon>
        <taxon>Tricladiaceae</taxon>
        <taxon>Cudoniella</taxon>
    </lineage>
</organism>
<feature type="transmembrane region" description="Helical" evidence="2">
    <location>
        <begin position="12"/>
        <end position="36"/>
    </location>
</feature>
<protein>
    <submittedName>
        <fullName evidence="3">Uncharacterized protein</fullName>
    </submittedName>
</protein>
<reference evidence="3 4" key="1">
    <citation type="submission" date="2020-03" db="EMBL/GenBank/DDBJ databases">
        <title>Draft Genome Sequence of Cudoniella acicularis.</title>
        <authorList>
            <person name="Buettner E."/>
            <person name="Kellner H."/>
        </authorList>
    </citation>
    <scope>NUCLEOTIDE SEQUENCE [LARGE SCALE GENOMIC DNA]</scope>
    <source>
        <strain evidence="3 4">DSM 108380</strain>
    </source>
</reference>